<dbReference type="OrthoDB" id="9766423at2"/>
<dbReference type="EC" id="2.7.1.130" evidence="3 13"/>
<keyword evidence="10 13" id="KW-0067">ATP-binding</keyword>
<evidence type="ECO:0000256" key="12">
    <source>
        <dbReference type="ARBA" id="ARBA00029757"/>
    </source>
</evidence>
<keyword evidence="6 13" id="KW-0441">Lipid A biosynthesis</keyword>
<reference evidence="15 16" key="1">
    <citation type="submission" date="2018-01" db="EMBL/GenBank/DDBJ databases">
        <title>Halomonas endophytica sp. nov., isolated from storage liquid in the stems of Populus euphratica.</title>
        <authorList>
            <person name="Chen C."/>
        </authorList>
    </citation>
    <scope>NUCLEOTIDE SEQUENCE [LARGE SCALE GENOMIC DNA]</scope>
    <source>
        <strain evidence="15 16">BZ-SZ-XJ27</strain>
    </source>
</reference>
<dbReference type="UniPathway" id="UPA00359">
    <property type="reaction ID" value="UER00482"/>
</dbReference>
<comment type="catalytic activity">
    <reaction evidence="13">
        <text>a lipid A disaccharide + ATP = a lipid IVA + ADP + H(+)</text>
        <dbReference type="Rhea" id="RHEA:67840"/>
        <dbReference type="ChEBI" id="CHEBI:15378"/>
        <dbReference type="ChEBI" id="CHEBI:30616"/>
        <dbReference type="ChEBI" id="CHEBI:176343"/>
        <dbReference type="ChEBI" id="CHEBI:176425"/>
        <dbReference type="ChEBI" id="CHEBI:456216"/>
        <dbReference type="EC" id="2.7.1.130"/>
    </reaction>
</comment>
<evidence type="ECO:0000256" key="13">
    <source>
        <dbReference type="HAMAP-Rule" id="MF_00409"/>
    </source>
</evidence>
<evidence type="ECO:0000256" key="4">
    <source>
        <dbReference type="ARBA" id="ARBA00016436"/>
    </source>
</evidence>
<evidence type="ECO:0000256" key="11">
    <source>
        <dbReference type="ARBA" id="ARBA00023098"/>
    </source>
</evidence>
<dbReference type="GO" id="GO:0005524">
    <property type="term" value="F:ATP binding"/>
    <property type="evidence" value="ECO:0007669"/>
    <property type="project" value="UniProtKB-UniRule"/>
</dbReference>
<dbReference type="AlphaFoldDB" id="A0A2N7UGL6"/>
<dbReference type="InterPro" id="IPR003758">
    <property type="entry name" value="LpxK"/>
</dbReference>
<protein>
    <recommendedName>
        <fullName evidence="4 13">Tetraacyldisaccharide 4'-kinase</fullName>
        <ecNumber evidence="3 13">2.7.1.130</ecNumber>
    </recommendedName>
    <alternativeName>
        <fullName evidence="12 13">Lipid A 4'-kinase</fullName>
    </alternativeName>
</protein>
<dbReference type="EMBL" id="PNRG01000027">
    <property type="protein sequence ID" value="PMR79555.1"/>
    <property type="molecule type" value="Genomic_DNA"/>
</dbReference>
<keyword evidence="8 13" id="KW-0547">Nucleotide-binding</keyword>
<evidence type="ECO:0000313" key="16">
    <source>
        <dbReference type="Proteomes" id="UP000235547"/>
    </source>
</evidence>
<dbReference type="Pfam" id="PF02606">
    <property type="entry name" value="LpxK"/>
    <property type="match status" value="1"/>
</dbReference>
<dbReference type="PANTHER" id="PTHR42724:SF1">
    <property type="entry name" value="TETRAACYLDISACCHARIDE 4'-KINASE, MITOCHONDRIAL-RELATED"/>
    <property type="match status" value="1"/>
</dbReference>
<keyword evidence="11 13" id="KW-0443">Lipid metabolism</keyword>
<comment type="caution">
    <text evidence="13">Lacks conserved residue(s) required for the propagation of feature annotation.</text>
</comment>
<keyword evidence="16" id="KW-1185">Reference proteome</keyword>
<evidence type="ECO:0000256" key="10">
    <source>
        <dbReference type="ARBA" id="ARBA00022840"/>
    </source>
</evidence>
<evidence type="ECO:0000256" key="7">
    <source>
        <dbReference type="ARBA" id="ARBA00022679"/>
    </source>
</evidence>
<evidence type="ECO:0000256" key="2">
    <source>
        <dbReference type="ARBA" id="ARBA00004870"/>
    </source>
</evidence>
<comment type="pathway">
    <text evidence="2 13">Glycolipid biosynthesis; lipid IV(A) biosynthesis; lipid IV(A) from (3R)-3-hydroxytetradecanoyl-[acyl-carrier-protein] and UDP-N-acetyl-alpha-D-glucosamine: step 6/6.</text>
</comment>
<dbReference type="GO" id="GO:0009029">
    <property type="term" value="F:lipid-A 4'-kinase activity"/>
    <property type="evidence" value="ECO:0007669"/>
    <property type="project" value="UniProtKB-UniRule"/>
</dbReference>
<name>A0A2N7UGL6_9GAMM</name>
<dbReference type="SUPFAM" id="SSF52540">
    <property type="entry name" value="P-loop containing nucleoside triphosphate hydrolases"/>
    <property type="match status" value="1"/>
</dbReference>
<evidence type="ECO:0000256" key="14">
    <source>
        <dbReference type="SAM" id="MobiDB-lite"/>
    </source>
</evidence>
<accession>A0A2N7UGL6</accession>
<dbReference type="NCBIfam" id="TIGR00682">
    <property type="entry name" value="lpxK"/>
    <property type="match status" value="1"/>
</dbReference>
<keyword evidence="7 13" id="KW-0808">Transferase</keyword>
<evidence type="ECO:0000256" key="1">
    <source>
        <dbReference type="ARBA" id="ARBA00002274"/>
    </source>
</evidence>
<evidence type="ECO:0000256" key="8">
    <source>
        <dbReference type="ARBA" id="ARBA00022741"/>
    </source>
</evidence>
<evidence type="ECO:0000256" key="6">
    <source>
        <dbReference type="ARBA" id="ARBA00022556"/>
    </source>
</evidence>
<dbReference type="HAMAP" id="MF_00409">
    <property type="entry name" value="LpxK"/>
    <property type="match status" value="1"/>
</dbReference>
<proteinExistence type="inferred from homology"/>
<feature type="region of interest" description="Disordered" evidence="14">
    <location>
        <begin position="336"/>
        <end position="356"/>
    </location>
</feature>
<keyword evidence="5 13" id="KW-0444">Lipid biosynthesis</keyword>
<organism evidence="15 16">
    <name type="scientific">Halomonas urumqiensis</name>
    <dbReference type="NCBI Taxonomy" id="1684789"/>
    <lineage>
        <taxon>Bacteria</taxon>
        <taxon>Pseudomonadati</taxon>
        <taxon>Pseudomonadota</taxon>
        <taxon>Gammaproteobacteria</taxon>
        <taxon>Oceanospirillales</taxon>
        <taxon>Halomonadaceae</taxon>
        <taxon>Halomonas</taxon>
    </lineage>
</organism>
<comment type="similarity">
    <text evidence="13">Belongs to the LpxK family.</text>
</comment>
<comment type="function">
    <text evidence="1 13">Transfers the gamma-phosphate of ATP to the 4'-position of a tetraacyldisaccharide 1-phosphate intermediate (termed DS-1-P) to form tetraacyldisaccharide 1,4'-bis-phosphate (lipid IVA).</text>
</comment>
<dbReference type="InterPro" id="IPR027417">
    <property type="entry name" value="P-loop_NTPase"/>
</dbReference>
<dbReference type="GO" id="GO:0009244">
    <property type="term" value="P:lipopolysaccharide core region biosynthetic process"/>
    <property type="evidence" value="ECO:0007669"/>
    <property type="project" value="TreeGrafter"/>
</dbReference>
<dbReference type="GO" id="GO:0009245">
    <property type="term" value="P:lipid A biosynthetic process"/>
    <property type="evidence" value="ECO:0007669"/>
    <property type="project" value="UniProtKB-UniRule"/>
</dbReference>
<dbReference type="Proteomes" id="UP000235547">
    <property type="component" value="Unassembled WGS sequence"/>
</dbReference>
<evidence type="ECO:0000256" key="3">
    <source>
        <dbReference type="ARBA" id="ARBA00012071"/>
    </source>
</evidence>
<feature type="compositionally biased region" description="Low complexity" evidence="14">
    <location>
        <begin position="336"/>
        <end position="350"/>
    </location>
</feature>
<comment type="caution">
    <text evidence="15">The sequence shown here is derived from an EMBL/GenBank/DDBJ whole genome shotgun (WGS) entry which is preliminary data.</text>
</comment>
<gene>
    <name evidence="13" type="primary">lpxK</name>
    <name evidence="15" type="ORF">C1H70_12180</name>
</gene>
<evidence type="ECO:0000313" key="15">
    <source>
        <dbReference type="EMBL" id="PMR79555.1"/>
    </source>
</evidence>
<dbReference type="GO" id="GO:0005886">
    <property type="term" value="C:plasma membrane"/>
    <property type="evidence" value="ECO:0007669"/>
    <property type="project" value="TreeGrafter"/>
</dbReference>
<evidence type="ECO:0000256" key="9">
    <source>
        <dbReference type="ARBA" id="ARBA00022777"/>
    </source>
</evidence>
<evidence type="ECO:0000256" key="5">
    <source>
        <dbReference type="ARBA" id="ARBA00022516"/>
    </source>
</evidence>
<keyword evidence="9 13" id="KW-0418">Kinase</keyword>
<sequence length="356" mass="38264">MIAWLGTHWQEAAYGEASRLAWLRPLEALYRRGMSRRAHAYACGDKPVWRAPVPVIVVGNITLGGTGKSPLVAWLAEWLAAGGWHPGILSRGYGGKLPKGHAYPLWVTAETPVSESGDEPRMLAEQTGVPVMVDPDRSRAARRLVDAGCDILISDDGLQHLALARDLELVVVDGKRGFGNGHCLPAGPLREPLERLRSVDAVLVNGEPAFVPPVGVHGMRLSPSGWRRLGGEREPLAPLPFQTPVHAVAGIGNPSRFFATLAGLGIEAIPHAFADHHDFGVEDLAFGDGHALVMTAKDAVKCRGLAPFDSWALDVVAEPDDAFVAWLEQRVAAWGSPSCRSPSFESPSFESRSRGT</sequence>
<dbReference type="PANTHER" id="PTHR42724">
    <property type="entry name" value="TETRAACYLDISACCHARIDE 4'-KINASE"/>
    <property type="match status" value="1"/>
</dbReference>